<evidence type="ECO:0000313" key="3">
    <source>
        <dbReference type="EMBL" id="TPG35871.1"/>
    </source>
</evidence>
<feature type="region of interest" description="Disordered" evidence="1">
    <location>
        <begin position="1"/>
        <end position="63"/>
    </location>
</feature>
<evidence type="ECO:0000256" key="1">
    <source>
        <dbReference type="SAM" id="MobiDB-lite"/>
    </source>
</evidence>
<keyword evidence="4" id="KW-1185">Reference proteome</keyword>
<name>A0A502EHQ4_9MYCO</name>
<dbReference type="Pfam" id="PF11259">
    <property type="entry name" value="DUF3060"/>
    <property type="match status" value="1"/>
</dbReference>
<keyword evidence="2" id="KW-0472">Membrane</keyword>
<organism evidence="3 4">
    <name type="scientific">Mycolicibacterium hodleri</name>
    <dbReference type="NCBI Taxonomy" id="49897"/>
    <lineage>
        <taxon>Bacteria</taxon>
        <taxon>Bacillati</taxon>
        <taxon>Actinomycetota</taxon>
        <taxon>Actinomycetes</taxon>
        <taxon>Mycobacteriales</taxon>
        <taxon>Mycobacteriaceae</taxon>
        <taxon>Mycolicibacterium</taxon>
    </lineage>
</organism>
<accession>A0A502EHQ4</accession>
<dbReference type="Proteomes" id="UP000320095">
    <property type="component" value="Unassembled WGS sequence"/>
</dbReference>
<comment type="caution">
    <text evidence="3">The sequence shown here is derived from an EMBL/GenBank/DDBJ whole genome shotgun (WGS) entry which is preliminary data.</text>
</comment>
<dbReference type="EMBL" id="RCZG01000002">
    <property type="protein sequence ID" value="TPG35871.1"/>
    <property type="molecule type" value="Genomic_DNA"/>
</dbReference>
<evidence type="ECO:0000256" key="2">
    <source>
        <dbReference type="SAM" id="Phobius"/>
    </source>
</evidence>
<feature type="compositionally biased region" description="Polar residues" evidence="1">
    <location>
        <begin position="19"/>
        <end position="33"/>
    </location>
</feature>
<dbReference type="RefSeq" id="WP_140689212.1">
    <property type="nucleotide sequence ID" value="NZ_RCZG01000002.1"/>
</dbReference>
<reference evidence="3 4" key="1">
    <citation type="journal article" date="2019" name="Environ. Microbiol.">
        <title>Species interactions and distinct microbial communities in high Arctic permafrost affected cryosols are associated with the CH4 and CO2 gas fluxes.</title>
        <authorList>
            <person name="Altshuler I."/>
            <person name="Hamel J."/>
            <person name="Turney S."/>
            <person name="Magnuson E."/>
            <person name="Levesque R."/>
            <person name="Greer C."/>
            <person name="Whyte L.G."/>
        </authorList>
    </citation>
    <scope>NUCLEOTIDE SEQUENCE [LARGE SCALE GENOMIC DNA]</scope>
    <source>
        <strain evidence="3 4">S5.20</strain>
    </source>
</reference>
<proteinExistence type="predicted"/>
<dbReference type="OrthoDB" id="4697236at2"/>
<keyword evidence="2" id="KW-1133">Transmembrane helix</keyword>
<sequence>MSSPDDPEARIRDLERSLGAQSSELTQSSSEVGSGTYGGGNAPLPPPPPYTSQHPPYAAAQSPYSAPPSYYGAPFPTGQMPANAGTGRGWIVYGVVAAVLMAVIGGTIVLFAGVFSNVDSIVDTFAGSPTASGGGGPFDAPQSSTGGNRPPVPAGPPGGDVSVAGIGEDKTIACNDSIVNVSGVSNTVVITGQCRSVSVSGVENTVTVDAAATISASGFNNRVTYLSGAPLIDNSGDSNTVEQG</sequence>
<feature type="compositionally biased region" description="Low complexity" evidence="1">
    <location>
        <begin position="51"/>
        <end position="63"/>
    </location>
</feature>
<dbReference type="AlphaFoldDB" id="A0A502EHQ4"/>
<gene>
    <name evidence="3" type="ORF">EAH80_07475</name>
</gene>
<evidence type="ECO:0000313" key="4">
    <source>
        <dbReference type="Proteomes" id="UP000320095"/>
    </source>
</evidence>
<dbReference type="InterPro" id="IPR021417">
    <property type="entry name" value="DUF3060"/>
</dbReference>
<keyword evidence="2" id="KW-0812">Transmembrane</keyword>
<protein>
    <submittedName>
        <fullName evidence="3">DUF3060 domain-containing protein</fullName>
    </submittedName>
</protein>
<feature type="transmembrane region" description="Helical" evidence="2">
    <location>
        <begin position="90"/>
        <end position="115"/>
    </location>
</feature>
<feature type="compositionally biased region" description="Basic and acidic residues" evidence="1">
    <location>
        <begin position="7"/>
        <end position="16"/>
    </location>
</feature>
<feature type="region of interest" description="Disordered" evidence="1">
    <location>
        <begin position="128"/>
        <end position="162"/>
    </location>
</feature>